<keyword evidence="4" id="KW-1185">Reference proteome</keyword>
<dbReference type="EMBL" id="FOLB01000002">
    <property type="protein sequence ID" value="SFB93925.1"/>
    <property type="molecule type" value="Genomic_DNA"/>
</dbReference>
<keyword evidence="1" id="KW-0812">Transmembrane</keyword>
<evidence type="ECO:0008006" key="5">
    <source>
        <dbReference type="Google" id="ProtNLM"/>
    </source>
</evidence>
<proteinExistence type="predicted"/>
<accession>A0A1I1F3F5</accession>
<gene>
    <name evidence="3" type="ORF">SAMN04487968_102374</name>
</gene>
<keyword evidence="1" id="KW-0472">Membrane</keyword>
<dbReference type="SUPFAM" id="SSF50242">
    <property type="entry name" value="TIMP-like"/>
    <property type="match status" value="1"/>
</dbReference>
<feature type="transmembrane region" description="Helical" evidence="1">
    <location>
        <begin position="169"/>
        <end position="189"/>
    </location>
</feature>
<protein>
    <recommendedName>
        <fullName evidence="5">Tissue inhibitor of metalloproteinase</fullName>
    </recommendedName>
</protein>
<feature type="chain" id="PRO_5011646646" description="Tissue inhibitor of metalloproteinase" evidence="2">
    <location>
        <begin position="36"/>
        <end position="198"/>
    </location>
</feature>
<keyword evidence="2" id="KW-0732">Signal</keyword>
<evidence type="ECO:0000256" key="1">
    <source>
        <dbReference type="SAM" id="Phobius"/>
    </source>
</evidence>
<dbReference type="Proteomes" id="UP000198832">
    <property type="component" value="Unassembled WGS sequence"/>
</dbReference>
<reference evidence="3 4" key="1">
    <citation type="submission" date="2016-10" db="EMBL/GenBank/DDBJ databases">
        <authorList>
            <person name="de Groot N.N."/>
        </authorList>
    </citation>
    <scope>NUCLEOTIDE SEQUENCE [LARGE SCALE GENOMIC DNA]</scope>
    <source>
        <strain evidence="3 4">CGMCC 1.7056</strain>
    </source>
</reference>
<name>A0A1I1F3F5_9ACTN</name>
<dbReference type="STRING" id="574651.SAMN04487968_102374"/>
<dbReference type="AlphaFoldDB" id="A0A1I1F3F5"/>
<evidence type="ECO:0000256" key="2">
    <source>
        <dbReference type="SAM" id="SignalP"/>
    </source>
</evidence>
<organism evidence="3 4">
    <name type="scientific">Nocardioides terrae</name>
    <dbReference type="NCBI Taxonomy" id="574651"/>
    <lineage>
        <taxon>Bacteria</taxon>
        <taxon>Bacillati</taxon>
        <taxon>Actinomycetota</taxon>
        <taxon>Actinomycetes</taxon>
        <taxon>Propionibacteriales</taxon>
        <taxon>Nocardioidaceae</taxon>
        <taxon>Nocardioides</taxon>
    </lineage>
</organism>
<dbReference type="InterPro" id="IPR008993">
    <property type="entry name" value="TIMP-like_OB-fold"/>
</dbReference>
<evidence type="ECO:0000313" key="4">
    <source>
        <dbReference type="Proteomes" id="UP000198832"/>
    </source>
</evidence>
<evidence type="ECO:0000313" key="3">
    <source>
        <dbReference type="EMBL" id="SFB93925.1"/>
    </source>
</evidence>
<feature type="signal peptide" evidence="2">
    <location>
        <begin position="1"/>
        <end position="35"/>
    </location>
</feature>
<sequence length="198" mass="20158">MIRFDGRVLRRALVLALLAILVALGLGAAPSPASAACPRPAPQVAAQRAAVVFTGVISSASASGTSFVQRVTVDRLYKGQVTSAEVRVRTTGGKCGLGQLMQGERYVVFAMPDGDSWLAGPRSGTSPASDALLARVQGILGQGTAPTAGPAAPQDVTFTRVGSAHPGPLLRTAAPGIALVIVGLLGLLVTRRWGRAAV</sequence>
<keyword evidence="1" id="KW-1133">Transmembrane helix</keyword>